<dbReference type="PANTHER" id="PTHR47308">
    <property type="entry name" value="NUCLEAR GTPASE SLIP-GC"/>
    <property type="match status" value="1"/>
</dbReference>
<accession>A0A3Q3F9T2</accession>
<dbReference type="InterPro" id="IPR027417">
    <property type="entry name" value="P-loop_NTPase"/>
</dbReference>
<name>A0A3Q3F9T2_9LABR</name>
<dbReference type="SUPFAM" id="SSF52540">
    <property type="entry name" value="P-loop containing nucleoside triphosphate hydrolases"/>
    <property type="match status" value="1"/>
</dbReference>
<dbReference type="GeneTree" id="ENSGT00390000007091"/>
<evidence type="ECO:0000259" key="2">
    <source>
        <dbReference type="Pfam" id="PF00350"/>
    </source>
</evidence>
<dbReference type="Pfam" id="PF00350">
    <property type="entry name" value="Dynamin_N"/>
    <property type="match status" value="1"/>
</dbReference>
<protein>
    <submittedName>
        <fullName evidence="3">Nuclear GTPase SLIP-GC-like</fullName>
    </submittedName>
</protein>
<dbReference type="InterPro" id="IPR045063">
    <property type="entry name" value="Dynamin_N"/>
</dbReference>
<evidence type="ECO:0000313" key="4">
    <source>
        <dbReference type="Proteomes" id="UP000261660"/>
    </source>
</evidence>
<dbReference type="PANTHER" id="PTHR47308:SF1">
    <property type="entry name" value="NUCLEAR GTPASE SLIP-GC"/>
    <property type="match status" value="1"/>
</dbReference>
<sequence>MLSALYGEEWRNNYSEESLMNDKHFREIPEFLNSKKKTLTSESAKELSAKLVKYTRSSSEDGDAKEVKRWFWPLVKCVTIRVPNNDLLQNVTLVDLPGNGDRNQGRDKMWKGVVESCSTVWIVTDINRAASEKEPWEILKSASSLMGNGGQCQHIHFICTKSDVIEDSDDLSVAGVRAAIFKRNTQAKEEVRREFRKIKEVKKHFSDDCFKVFTLSSKEFRRNKWLKPNETEVPKLQEFLQNLNNCHSETLNYVAGGYGILSLIQGAGCREVAGIQADVCADVEENLKCGLKKVSESMLKALDPLKNCLIKAVEKSKSSCESALQSFLKSEGVPGSAFHRTLKCAVANNDIYKTRKGEAQNLNEKLASCLTESIDEEFMKTFPNESKCEPLNGAISSFSLDTGLLVEKYKGVQLQLEFLRKEEEKVRKEINKIIRERKKEIYSCLTTTIVEKMQKCYEDAQQCRGPGSLKVMRTIIEQHVHAKKDVMFEEAKDAMLSKLQNLMEDILKKLKETMQVSIELSLRTDDKSLPDVKEELATVTKYYNKLKENRDEEILQIS</sequence>
<dbReference type="STRING" id="56723.ENSLBEP00000016369"/>
<dbReference type="InParanoid" id="A0A3Q3F9T2"/>
<keyword evidence="4" id="KW-1185">Reference proteome</keyword>
<organism evidence="3 4">
    <name type="scientific">Labrus bergylta</name>
    <name type="common">ballan wrasse</name>
    <dbReference type="NCBI Taxonomy" id="56723"/>
    <lineage>
        <taxon>Eukaryota</taxon>
        <taxon>Metazoa</taxon>
        <taxon>Chordata</taxon>
        <taxon>Craniata</taxon>
        <taxon>Vertebrata</taxon>
        <taxon>Euteleostomi</taxon>
        <taxon>Actinopterygii</taxon>
        <taxon>Neopterygii</taxon>
        <taxon>Teleostei</taxon>
        <taxon>Neoteleostei</taxon>
        <taxon>Acanthomorphata</taxon>
        <taxon>Eupercaria</taxon>
        <taxon>Labriformes</taxon>
        <taxon>Labridae</taxon>
        <taxon>Labrus</taxon>
    </lineage>
</organism>
<dbReference type="FunCoup" id="A0A3Q3F9T2">
    <property type="interactions" value="54"/>
</dbReference>
<dbReference type="AlphaFoldDB" id="A0A3Q3F9T2"/>
<reference evidence="3" key="2">
    <citation type="submission" date="2025-09" db="UniProtKB">
        <authorList>
            <consortium name="Ensembl"/>
        </authorList>
    </citation>
    <scope>IDENTIFICATION</scope>
</reference>
<dbReference type="Proteomes" id="UP000261660">
    <property type="component" value="Unplaced"/>
</dbReference>
<keyword evidence="1" id="KW-0175">Coiled coil</keyword>
<proteinExistence type="predicted"/>
<feature type="domain" description="Dynamin N-terminal" evidence="2">
    <location>
        <begin position="16"/>
        <end position="135"/>
    </location>
</feature>
<dbReference type="InterPro" id="IPR053082">
    <property type="entry name" value="Nuclear_GTPase_SLIP-GC"/>
</dbReference>
<evidence type="ECO:0000313" key="3">
    <source>
        <dbReference type="Ensembl" id="ENSLBEP00000016369.1"/>
    </source>
</evidence>
<dbReference type="Ensembl" id="ENSLBET00000017308.1">
    <property type="protein sequence ID" value="ENSLBEP00000016369.1"/>
    <property type="gene ID" value="ENSLBEG00000012660.1"/>
</dbReference>
<dbReference type="Gene3D" id="3.40.50.300">
    <property type="entry name" value="P-loop containing nucleotide triphosphate hydrolases"/>
    <property type="match status" value="1"/>
</dbReference>
<reference evidence="3" key="1">
    <citation type="submission" date="2025-08" db="UniProtKB">
        <authorList>
            <consortium name="Ensembl"/>
        </authorList>
    </citation>
    <scope>IDENTIFICATION</scope>
</reference>
<dbReference type="GO" id="GO:0003924">
    <property type="term" value="F:GTPase activity"/>
    <property type="evidence" value="ECO:0007669"/>
    <property type="project" value="TreeGrafter"/>
</dbReference>
<feature type="coiled-coil region" evidence="1">
    <location>
        <begin position="409"/>
        <end position="439"/>
    </location>
</feature>
<evidence type="ECO:0000256" key="1">
    <source>
        <dbReference type="SAM" id="Coils"/>
    </source>
</evidence>